<proteinExistence type="predicted"/>
<evidence type="ECO:0000313" key="6">
    <source>
        <dbReference type="Proteomes" id="UP001387110"/>
    </source>
</evidence>
<gene>
    <name evidence="1" type="ORF">AS033_12435</name>
    <name evidence="2" type="ORF">RSA11_13405</name>
    <name evidence="3" type="ORF">SZL87_12995</name>
</gene>
<dbReference type="EMBL" id="LDQV01000030">
    <property type="protein sequence ID" value="KTR25882.1"/>
    <property type="molecule type" value="Genomic_DNA"/>
</dbReference>
<keyword evidence="6" id="KW-1185">Reference proteome</keyword>
<dbReference type="AlphaFoldDB" id="A0A0V8GEB2"/>
<evidence type="ECO:0000313" key="5">
    <source>
        <dbReference type="Proteomes" id="UP000072605"/>
    </source>
</evidence>
<evidence type="ECO:0000313" key="2">
    <source>
        <dbReference type="EMBL" id="KTR25882.1"/>
    </source>
</evidence>
<dbReference type="RefSeq" id="WP_023469697.1">
    <property type="nucleotide sequence ID" value="NZ_FMYN01000004.1"/>
</dbReference>
<evidence type="ECO:0000313" key="3">
    <source>
        <dbReference type="EMBL" id="MEI4463335.1"/>
    </source>
</evidence>
<protein>
    <recommendedName>
        <fullName evidence="7">Group-specific protein</fullName>
    </recommendedName>
</protein>
<organism evidence="1 4">
    <name type="scientific">Exiguobacterium indicum</name>
    <dbReference type="NCBI Taxonomy" id="296995"/>
    <lineage>
        <taxon>Bacteria</taxon>
        <taxon>Bacillati</taxon>
        <taxon>Bacillota</taxon>
        <taxon>Bacilli</taxon>
        <taxon>Bacillales</taxon>
        <taxon>Bacillales Family XII. Incertae Sedis</taxon>
        <taxon>Exiguobacterium</taxon>
    </lineage>
</organism>
<evidence type="ECO:0000313" key="1">
    <source>
        <dbReference type="EMBL" id="KSU48422.1"/>
    </source>
</evidence>
<sequence>MDPKTADHSIEDVWRRLERQSQWMPAQLYYQFEELLSLHLEQPILNELYQVLKKYDVLTDIERDERNESIQMLIDENGA</sequence>
<dbReference type="EMBL" id="LNQL01000004">
    <property type="protein sequence ID" value="KSU48422.1"/>
    <property type="molecule type" value="Genomic_DNA"/>
</dbReference>
<reference evidence="2 5" key="2">
    <citation type="journal article" date="2016" name="Front. Microbiol.">
        <title>Genomic Resource of Rice Seed Associated Bacteria.</title>
        <authorList>
            <person name="Midha S."/>
            <person name="Bansal K."/>
            <person name="Sharma S."/>
            <person name="Kumar N."/>
            <person name="Patil P.P."/>
            <person name="Chaudhry V."/>
            <person name="Patil P.B."/>
        </authorList>
    </citation>
    <scope>NUCLEOTIDE SEQUENCE [LARGE SCALE GENOMIC DNA]</scope>
    <source>
        <strain evidence="2 5">RSA11</strain>
    </source>
</reference>
<dbReference type="Proteomes" id="UP000072605">
    <property type="component" value="Unassembled WGS sequence"/>
</dbReference>
<evidence type="ECO:0008006" key="7">
    <source>
        <dbReference type="Google" id="ProtNLM"/>
    </source>
</evidence>
<comment type="caution">
    <text evidence="1">The sequence shown here is derived from an EMBL/GenBank/DDBJ whole genome shotgun (WGS) entry which is preliminary data.</text>
</comment>
<evidence type="ECO:0000313" key="4">
    <source>
        <dbReference type="Proteomes" id="UP000053797"/>
    </source>
</evidence>
<dbReference type="EMBL" id="JBAWKY010000004">
    <property type="protein sequence ID" value="MEI4463335.1"/>
    <property type="molecule type" value="Genomic_DNA"/>
</dbReference>
<dbReference type="Proteomes" id="UP001387110">
    <property type="component" value="Unassembled WGS sequence"/>
</dbReference>
<name>A0A0V8GEB2_9BACL</name>
<reference evidence="3 6" key="3">
    <citation type="submission" date="2023-12" db="EMBL/GenBank/DDBJ databases">
        <authorList>
            <person name="Easwaran N."/>
            <person name="Lazarus H.P.S."/>
        </authorList>
    </citation>
    <scope>NUCLEOTIDE SEQUENCE [LARGE SCALE GENOMIC DNA]</scope>
    <source>
        <strain evidence="3 6">VIT-2023</strain>
    </source>
</reference>
<dbReference type="Proteomes" id="UP000053797">
    <property type="component" value="Unassembled WGS sequence"/>
</dbReference>
<reference evidence="1 4" key="1">
    <citation type="journal article" date="2015" name="Int. J. Syst. Evol. Microbiol.">
        <title>Exiguobacterium enclense sp. nov., isolated from sediment.</title>
        <authorList>
            <person name="Dastager S.G."/>
            <person name="Mawlankar R."/>
            <person name="Sonalkar V.V."/>
            <person name="Thorat M.N."/>
            <person name="Mual P."/>
            <person name="Verma A."/>
            <person name="Krishnamurthi S."/>
            <person name="Tang S.K."/>
            <person name="Li W.J."/>
        </authorList>
    </citation>
    <scope>NUCLEOTIDE SEQUENCE [LARGE SCALE GENOMIC DNA]</scope>
    <source>
        <strain evidence="1 4">NIO-1109</strain>
    </source>
</reference>
<accession>A0A0V8GEB2</accession>
<dbReference type="GeneID" id="90838100"/>
<dbReference type="OrthoDB" id="2353604at2"/>